<dbReference type="GO" id="GO:0005524">
    <property type="term" value="F:ATP binding"/>
    <property type="evidence" value="ECO:0007669"/>
    <property type="project" value="InterPro"/>
</dbReference>
<sequence length="116" mass="13035">MLNSNTFFNNDLALILLATLFISRIKLLVSNNIFKTFLINFLGVALHELAHMLIGLLLGAKPYWISLIPHKSNAGYTMGYVEFSALNKINSFPTTMAPLLLLIPAYYLKKTIFSIL</sequence>
<dbReference type="AlphaFoldDB" id="A0A0S4SUB3"/>
<gene>
    <name evidence="2" type="ORF">ERS686654_02043</name>
</gene>
<dbReference type="EMBL" id="FAVB01000007">
    <property type="protein sequence ID" value="CUU89915.1"/>
    <property type="molecule type" value="Genomic_DNA"/>
</dbReference>
<evidence type="ECO:0000256" key="1">
    <source>
        <dbReference type="SAM" id="Phobius"/>
    </source>
</evidence>
<keyword evidence="3" id="KW-1185">Reference proteome</keyword>
<dbReference type="GO" id="GO:0004222">
    <property type="term" value="F:metalloendopeptidase activity"/>
    <property type="evidence" value="ECO:0007669"/>
    <property type="project" value="InterPro"/>
</dbReference>
<protein>
    <submittedName>
        <fullName evidence="2">Uncharacterized protein</fullName>
    </submittedName>
</protein>
<feature type="transmembrane region" description="Helical" evidence="1">
    <location>
        <begin position="85"/>
        <end position="108"/>
    </location>
</feature>
<organism evidence="2 3">
    <name type="scientific">Campylobacter hyointestinalis subsp. hyointestinalis</name>
    <dbReference type="NCBI Taxonomy" id="91352"/>
    <lineage>
        <taxon>Bacteria</taxon>
        <taxon>Pseudomonadati</taxon>
        <taxon>Campylobacterota</taxon>
        <taxon>Epsilonproteobacteria</taxon>
        <taxon>Campylobacterales</taxon>
        <taxon>Campylobacteraceae</taxon>
        <taxon>Campylobacter</taxon>
    </lineage>
</organism>
<feature type="transmembrane region" description="Helical" evidence="1">
    <location>
        <begin position="12"/>
        <end position="29"/>
    </location>
</feature>
<feature type="transmembrane region" description="Helical" evidence="1">
    <location>
        <begin position="41"/>
        <end position="65"/>
    </location>
</feature>
<keyword evidence="1" id="KW-0472">Membrane</keyword>
<keyword evidence="1" id="KW-0812">Transmembrane</keyword>
<dbReference type="InterPro" id="IPR037219">
    <property type="entry name" value="Peptidase_M41-like"/>
</dbReference>
<accession>A0A0S4SUB3</accession>
<evidence type="ECO:0000313" key="2">
    <source>
        <dbReference type="EMBL" id="CUU89915.1"/>
    </source>
</evidence>
<comment type="caution">
    <text evidence="2">The sequence shown here is derived from an EMBL/GenBank/DDBJ whole genome shotgun (WGS) entry which is preliminary data.</text>
</comment>
<dbReference type="SUPFAM" id="SSF140990">
    <property type="entry name" value="FtsH protease domain-like"/>
    <property type="match status" value="1"/>
</dbReference>
<dbReference type="GO" id="GO:0006508">
    <property type="term" value="P:proteolysis"/>
    <property type="evidence" value="ECO:0007669"/>
    <property type="project" value="InterPro"/>
</dbReference>
<dbReference type="GO" id="GO:0004176">
    <property type="term" value="F:ATP-dependent peptidase activity"/>
    <property type="evidence" value="ECO:0007669"/>
    <property type="project" value="InterPro"/>
</dbReference>
<dbReference type="Proteomes" id="UP000052237">
    <property type="component" value="Unassembled WGS sequence"/>
</dbReference>
<proteinExistence type="predicted"/>
<name>A0A0S4SUB3_CAMHY</name>
<reference evidence="2 3" key="1">
    <citation type="submission" date="2015-11" db="EMBL/GenBank/DDBJ databases">
        <authorList>
            <consortium name="Pathogen Informatics"/>
        </authorList>
    </citation>
    <scope>NUCLEOTIDE SEQUENCE [LARGE SCALE GENOMIC DNA]</scope>
    <source>
        <strain evidence="2 3">006A-0059</strain>
    </source>
</reference>
<keyword evidence="1" id="KW-1133">Transmembrane helix</keyword>
<evidence type="ECO:0000313" key="3">
    <source>
        <dbReference type="Proteomes" id="UP000052237"/>
    </source>
</evidence>